<dbReference type="InterPro" id="IPR022712">
    <property type="entry name" value="Beta_Casp"/>
</dbReference>
<proteinExistence type="predicted"/>
<evidence type="ECO:0000256" key="1">
    <source>
        <dbReference type="ARBA" id="ARBA00022801"/>
    </source>
</evidence>
<evidence type="ECO:0000313" key="5">
    <source>
        <dbReference type="Proteomes" id="UP000464468"/>
    </source>
</evidence>
<dbReference type="Pfam" id="PF00753">
    <property type="entry name" value="Lactamase_B"/>
    <property type="match status" value="1"/>
</dbReference>
<dbReference type="EMBL" id="CP047895">
    <property type="protein sequence ID" value="QHL90747.1"/>
    <property type="molecule type" value="Genomic_DNA"/>
</dbReference>
<gene>
    <name evidence="4" type="ORF">GVO57_07735</name>
</gene>
<protein>
    <submittedName>
        <fullName evidence="4">MBL fold metallo-hydrolase</fullName>
    </submittedName>
</protein>
<evidence type="ECO:0000259" key="2">
    <source>
        <dbReference type="SMART" id="SM00849"/>
    </source>
</evidence>
<organism evidence="4 5">
    <name type="scientific">Sphingomonas changnyeongensis</name>
    <dbReference type="NCBI Taxonomy" id="2698679"/>
    <lineage>
        <taxon>Bacteria</taxon>
        <taxon>Pseudomonadati</taxon>
        <taxon>Pseudomonadota</taxon>
        <taxon>Alphaproteobacteria</taxon>
        <taxon>Sphingomonadales</taxon>
        <taxon>Sphingomonadaceae</taxon>
        <taxon>Sphingomonas</taxon>
    </lineage>
</organism>
<dbReference type="Pfam" id="PF07521">
    <property type="entry name" value="RMMBL"/>
    <property type="match status" value="1"/>
</dbReference>
<dbReference type="AlphaFoldDB" id="A0A7Z2S8L1"/>
<evidence type="ECO:0000313" key="4">
    <source>
        <dbReference type="EMBL" id="QHL90747.1"/>
    </source>
</evidence>
<feature type="domain" description="Metallo-beta-lactamase" evidence="2">
    <location>
        <begin position="15"/>
        <end position="237"/>
    </location>
</feature>
<dbReference type="Gene3D" id="3.40.50.10890">
    <property type="match status" value="1"/>
</dbReference>
<dbReference type="InterPro" id="IPR036866">
    <property type="entry name" value="RibonucZ/Hydroxyglut_hydro"/>
</dbReference>
<dbReference type="SMART" id="SM00849">
    <property type="entry name" value="Lactamase_B"/>
    <property type="match status" value="1"/>
</dbReference>
<keyword evidence="5" id="KW-1185">Reference proteome</keyword>
<dbReference type="Pfam" id="PF10996">
    <property type="entry name" value="Beta-Casp"/>
    <property type="match status" value="1"/>
</dbReference>
<dbReference type="KEGG" id="schy:GVO57_07735"/>
<dbReference type="RefSeq" id="WP_160592674.1">
    <property type="nucleotide sequence ID" value="NZ_CP047895.1"/>
</dbReference>
<dbReference type="InterPro" id="IPR011108">
    <property type="entry name" value="RMMBL"/>
</dbReference>
<dbReference type="SMART" id="SM01027">
    <property type="entry name" value="Beta-Casp"/>
    <property type="match status" value="1"/>
</dbReference>
<name>A0A7Z2S8L1_9SPHN</name>
<dbReference type="PANTHER" id="PTHR11203:SF37">
    <property type="entry name" value="INTEGRATOR COMPLEX SUBUNIT 11"/>
    <property type="match status" value="1"/>
</dbReference>
<keyword evidence="1 4" id="KW-0378">Hydrolase</keyword>
<dbReference type="InterPro" id="IPR050698">
    <property type="entry name" value="MBL"/>
</dbReference>
<dbReference type="Gene3D" id="3.60.15.10">
    <property type="entry name" value="Ribonuclease Z/Hydroxyacylglutathione hydrolase-like"/>
    <property type="match status" value="1"/>
</dbReference>
<dbReference type="CDD" id="cd16295">
    <property type="entry name" value="TTHA0252-CPSF-like_MBL-fold"/>
    <property type="match status" value="1"/>
</dbReference>
<feature type="domain" description="Beta-Casp" evidence="3">
    <location>
        <begin position="253"/>
        <end position="371"/>
    </location>
</feature>
<dbReference type="GO" id="GO:0004521">
    <property type="term" value="F:RNA endonuclease activity"/>
    <property type="evidence" value="ECO:0007669"/>
    <property type="project" value="TreeGrafter"/>
</dbReference>
<dbReference type="GO" id="GO:0016787">
    <property type="term" value="F:hydrolase activity"/>
    <property type="evidence" value="ECO:0007669"/>
    <property type="project" value="UniProtKB-KW"/>
</dbReference>
<dbReference type="Proteomes" id="UP000464468">
    <property type="component" value="Chromosome"/>
</dbReference>
<dbReference type="PANTHER" id="PTHR11203">
    <property type="entry name" value="CLEAVAGE AND POLYADENYLATION SPECIFICITY FACTOR FAMILY MEMBER"/>
    <property type="match status" value="1"/>
</dbReference>
<reference evidence="4 5" key="1">
    <citation type="submission" date="2020-01" db="EMBL/GenBank/DDBJ databases">
        <title>Sphingomonas sp. C33 whole genome sequece.</title>
        <authorList>
            <person name="Park C."/>
        </authorList>
    </citation>
    <scope>NUCLEOTIDE SEQUENCE [LARGE SCALE GENOMIC DNA]</scope>
    <source>
        <strain evidence="4 5">C33</strain>
    </source>
</reference>
<sequence>MTSTIAFHGAAGTVTGSCYELDLGGRRLLIDCGLFQGSRSLETLNAEPFPFTPRRIEAVILTHAHLDHSGLLPRLVAAGFHGAVHCTPETAELLEHLLRDAARISEQDAERRNRRRDRADEPPVEPLYAIDDAERALTLLRPVALRTPFVPVEGVTAELWNAGHILGSSSVLINHRGMKLLFSGDLGPDGATLVADPEAPSGIDHVIMESTYGDRARDPLDPDQRRDRLAAEVTAARARGGNLLIPSFALERTQELLLDLAVLINRGRLPQAQIFIDSPLATRITRVFARHAARLDDVEDAHVFEHPAFHYVETVEQSRALERLSGAIIIAGSGMCEGGRIRHHLIDNLARSDSTLLFIGYQATGTLGRTILDGARRVRISGHDVAVRLTVRQLDDYSAHADRNGLIAWARARLPVTGTLFLTHGEKDALAALAGALGADFADVATPALGETWVLTPASPAVRRGGPRADTAELLGRGWQNDYAELAVNLRRDLGRIADPARRRAAIAELRAVLDAYRRP</sequence>
<accession>A0A7Z2S8L1</accession>
<evidence type="ECO:0000259" key="3">
    <source>
        <dbReference type="SMART" id="SM01027"/>
    </source>
</evidence>
<dbReference type="InterPro" id="IPR001279">
    <property type="entry name" value="Metallo-B-lactamas"/>
</dbReference>
<dbReference type="SUPFAM" id="SSF56281">
    <property type="entry name" value="Metallo-hydrolase/oxidoreductase"/>
    <property type="match status" value="1"/>
</dbReference>